<dbReference type="Proteomes" id="UP000007431">
    <property type="component" value="Unassembled WGS sequence"/>
</dbReference>
<name>D8QEV6_SCHCM</name>
<sequence length="443" mass="49148">MHPYQPEGLTGAELATANKEQVKHWIRLTKKAAEADDTKIDLKLSGKVAELRARLAAFLGLDITNVIISKTKASAAVKTETTIDETIRAKQWEHWHVLGDEWFRAAQNQMPFRLQQTGQELPIARDTVLFKSICDVIAAFPLRPTDPIAPPQERLTNVSRQTVNLWIQAVCDGQDRLALVYLHTLRNLLYNMSEGAHFLMTTSTTMDDSPPTPGPVTPSHLPQLPISTSIASPTPLTRTSSLNIINNNALSTFPTPPQVLRTQEAMTTQADAAIANTSSVTLITLPTAATLQDAISQCESGLVARIRAAYGPHEGKKGTAANPAIWATYKVNITRRERLHSVLQEDFDGDKERFFAFFSKPDSHPKRGMKRNRATMEAQASDSTANPRVSFAVNQVVDAIPKCRADVKMAMCDLSAVERLDRWGVKNDFEIWRELGLERYGSR</sequence>
<evidence type="ECO:0000313" key="2">
    <source>
        <dbReference type="Proteomes" id="UP000007431"/>
    </source>
</evidence>
<reference evidence="1 2" key="1">
    <citation type="journal article" date="2010" name="Nat. Biotechnol.">
        <title>Genome sequence of the model mushroom Schizophyllum commune.</title>
        <authorList>
            <person name="Ohm R.A."/>
            <person name="de Jong J.F."/>
            <person name="Lugones L.G."/>
            <person name="Aerts A."/>
            <person name="Kothe E."/>
            <person name="Stajich J.E."/>
            <person name="de Vries R.P."/>
            <person name="Record E."/>
            <person name="Levasseur A."/>
            <person name="Baker S.E."/>
            <person name="Bartholomew K.A."/>
            <person name="Coutinho P.M."/>
            <person name="Erdmann S."/>
            <person name="Fowler T.J."/>
            <person name="Gathman A.C."/>
            <person name="Lombard V."/>
            <person name="Henrissat B."/>
            <person name="Knabe N."/>
            <person name="Kuees U."/>
            <person name="Lilly W.W."/>
            <person name="Lindquist E."/>
            <person name="Lucas S."/>
            <person name="Magnuson J.K."/>
            <person name="Piumi F."/>
            <person name="Raudaskoski M."/>
            <person name="Salamov A."/>
            <person name="Schmutz J."/>
            <person name="Schwarze F.W.M.R."/>
            <person name="vanKuyk P.A."/>
            <person name="Horton J.S."/>
            <person name="Grigoriev I.V."/>
            <person name="Woesten H.A.B."/>
        </authorList>
    </citation>
    <scope>NUCLEOTIDE SEQUENCE [LARGE SCALE GENOMIC DNA]</scope>
    <source>
        <strain evidence="2">H4-8 / FGSC 9210</strain>
    </source>
</reference>
<organism evidence="2">
    <name type="scientific">Schizophyllum commune (strain H4-8 / FGSC 9210)</name>
    <name type="common">Split gill fungus</name>
    <dbReference type="NCBI Taxonomy" id="578458"/>
    <lineage>
        <taxon>Eukaryota</taxon>
        <taxon>Fungi</taxon>
        <taxon>Dikarya</taxon>
        <taxon>Basidiomycota</taxon>
        <taxon>Agaricomycotina</taxon>
        <taxon>Agaricomycetes</taxon>
        <taxon>Agaricomycetidae</taxon>
        <taxon>Agaricales</taxon>
        <taxon>Schizophyllaceae</taxon>
        <taxon>Schizophyllum</taxon>
    </lineage>
</organism>
<keyword evidence="2" id="KW-1185">Reference proteome</keyword>
<dbReference type="VEuPathDB" id="FungiDB:SCHCODRAFT_02586820"/>
<dbReference type="InParanoid" id="D8QEV6"/>
<evidence type="ECO:0000313" key="1">
    <source>
        <dbReference type="EMBL" id="EFI94234.1"/>
    </source>
</evidence>
<feature type="non-terminal residue" evidence="1">
    <location>
        <position position="443"/>
    </location>
</feature>
<dbReference type="KEGG" id="scm:SCHCO_02586820"/>
<dbReference type="EMBL" id="GL377310">
    <property type="protein sequence ID" value="EFI94234.1"/>
    <property type="molecule type" value="Genomic_DNA"/>
</dbReference>
<dbReference type="OrthoDB" id="3270058at2759"/>
<proteinExistence type="predicted"/>
<dbReference type="OMA" id="WRERWKS"/>
<gene>
    <name evidence="1" type="ORF">SCHCODRAFT_112400</name>
</gene>
<accession>D8QEV6</accession>
<dbReference type="AlphaFoldDB" id="D8QEV6"/>
<dbReference type="RefSeq" id="XP_003029137.1">
    <property type="nucleotide sequence ID" value="XM_003029091.1"/>
</dbReference>
<protein>
    <submittedName>
        <fullName evidence="1">Uncharacterized protein</fullName>
    </submittedName>
</protein>
<dbReference type="HOGENOM" id="CLU_059978_0_0_1"/>
<dbReference type="GeneID" id="9590772"/>